<dbReference type="CDD" id="cd00051">
    <property type="entry name" value="EFh"/>
    <property type="match status" value="1"/>
</dbReference>
<accession>A0A8J5XNP5</accession>
<protein>
    <recommendedName>
        <fullName evidence="3">EF-hand domain-containing protein</fullName>
    </recommendedName>
</protein>
<dbReference type="InterPro" id="IPR011992">
    <property type="entry name" value="EF-hand-dom_pair"/>
</dbReference>
<evidence type="ECO:0008006" key="3">
    <source>
        <dbReference type="Google" id="ProtNLM"/>
    </source>
</evidence>
<comment type="caution">
    <text evidence="1">The sequence shown here is derived from an EMBL/GenBank/DDBJ whole genome shotgun (WGS) entry which is preliminary data.</text>
</comment>
<evidence type="ECO:0000313" key="2">
    <source>
        <dbReference type="Proteomes" id="UP000751190"/>
    </source>
</evidence>
<proteinExistence type="predicted"/>
<keyword evidence="2" id="KW-1185">Reference proteome</keyword>
<dbReference type="GO" id="GO:0005509">
    <property type="term" value="F:calcium ion binding"/>
    <property type="evidence" value="ECO:0007669"/>
    <property type="project" value="InterPro"/>
</dbReference>
<dbReference type="SUPFAM" id="SSF47473">
    <property type="entry name" value="EF-hand"/>
    <property type="match status" value="1"/>
</dbReference>
<dbReference type="AlphaFoldDB" id="A0A8J5XNP5"/>
<evidence type="ECO:0000313" key="1">
    <source>
        <dbReference type="EMBL" id="KAG8463879.1"/>
    </source>
</evidence>
<dbReference type="InterPro" id="IPR002048">
    <property type="entry name" value="EF_hand_dom"/>
</dbReference>
<name>A0A8J5XNP5_DIALT</name>
<organism evidence="1 2">
    <name type="scientific">Diacronema lutheri</name>
    <name type="common">Unicellular marine alga</name>
    <name type="synonym">Monochrysis lutheri</name>
    <dbReference type="NCBI Taxonomy" id="2081491"/>
    <lineage>
        <taxon>Eukaryota</taxon>
        <taxon>Haptista</taxon>
        <taxon>Haptophyta</taxon>
        <taxon>Pavlovophyceae</taxon>
        <taxon>Pavlovales</taxon>
        <taxon>Pavlovaceae</taxon>
        <taxon>Diacronema</taxon>
    </lineage>
</organism>
<dbReference type="OrthoDB" id="418675at2759"/>
<dbReference type="EMBL" id="JAGTXO010000014">
    <property type="protein sequence ID" value="KAG8463879.1"/>
    <property type="molecule type" value="Genomic_DNA"/>
</dbReference>
<dbReference type="Proteomes" id="UP000751190">
    <property type="component" value="Unassembled WGS sequence"/>
</dbReference>
<gene>
    <name evidence="1" type="ORF">KFE25_000047</name>
</gene>
<dbReference type="Gene3D" id="1.10.238.10">
    <property type="entry name" value="EF-hand"/>
    <property type="match status" value="1"/>
</dbReference>
<sequence>MTTITVICPNGVREGQPISITHPHTQQMLQVLVPRGVVAGQQFQVQLPPALPPTQVAVGVPISSPGYGATPPGYGAPPPYAGSGGAQGHCAPPAHGGYGAPPDIRTNKAMWFAHFDRDHSGGLDQRELIAALIATFDVQDPARQADLAKAVGACWSMFDYDINGIVDRQEFLRPDGLADMIIANVRYP</sequence>
<reference evidence="1" key="1">
    <citation type="submission" date="2021-05" db="EMBL/GenBank/DDBJ databases">
        <title>The genome of the haptophyte Pavlova lutheri (Diacronema luteri, Pavlovales) - a model for lipid biosynthesis in eukaryotic algae.</title>
        <authorList>
            <person name="Hulatt C.J."/>
            <person name="Posewitz M.C."/>
        </authorList>
    </citation>
    <scope>NUCLEOTIDE SEQUENCE</scope>
    <source>
        <strain evidence="1">NIVA-4/92</strain>
    </source>
</reference>